<evidence type="ECO:0000313" key="5">
    <source>
        <dbReference type="Proteomes" id="UP000196640"/>
    </source>
</evidence>
<evidence type="ECO:0000259" key="2">
    <source>
        <dbReference type="Pfam" id="PF04187"/>
    </source>
</evidence>
<dbReference type="Proteomes" id="UP000196640">
    <property type="component" value="Unassembled WGS sequence"/>
</dbReference>
<dbReference type="Pfam" id="PF04187">
    <property type="entry name" value="Cofac_haem_bdg"/>
    <property type="match status" value="1"/>
</dbReference>
<reference evidence="5 6" key="1">
    <citation type="submission" date="2016-11" db="EMBL/GenBank/DDBJ databases">
        <title>Comparison of Traditional DNA-DNA Hybridization with In Silico Genomic Analysis.</title>
        <authorList>
            <person name="Nicholson A.C."/>
            <person name="Sammons S."/>
            <person name="Humrighouse B.W."/>
            <person name="Graziano J."/>
            <person name="Lasker B."/>
            <person name="Whitney A.M."/>
            <person name="Mcquiston J.R."/>
        </authorList>
    </citation>
    <scope>NUCLEOTIDE SEQUENCE [LARGE SCALE GENOMIC DNA]</scope>
    <source>
        <strain evidence="3 6">H1892</strain>
        <strain evidence="4 5">H2381</strain>
    </source>
</reference>
<protein>
    <recommendedName>
        <fullName evidence="2">Haem-binding uptake Tiki superfamily ChaN domain-containing protein</fullName>
    </recommendedName>
</protein>
<dbReference type="Proteomes" id="UP000214673">
    <property type="component" value="Unassembled WGS sequence"/>
</dbReference>
<dbReference type="EMBL" id="NIPX01000033">
    <property type="protein sequence ID" value="OWJ81706.1"/>
    <property type="molecule type" value="Genomic_DNA"/>
</dbReference>
<dbReference type="OrthoDB" id="9795827at2"/>
<dbReference type="EMBL" id="NIPV01000128">
    <property type="protein sequence ID" value="OWJ70227.1"/>
    <property type="molecule type" value="Genomic_DNA"/>
</dbReference>
<comment type="caution">
    <text evidence="4">The sequence shown here is derived from an EMBL/GenBank/DDBJ whole genome shotgun (WGS) entry which is preliminary data.</text>
</comment>
<dbReference type="STRING" id="366616.CG51_01025"/>
<evidence type="ECO:0000256" key="1">
    <source>
        <dbReference type="SAM" id="SignalP"/>
    </source>
</evidence>
<feature type="signal peptide" evidence="1">
    <location>
        <begin position="1"/>
        <end position="17"/>
    </location>
</feature>
<dbReference type="RefSeq" id="WP_035744035.1">
    <property type="nucleotide sequence ID" value="NZ_CALUEG010000005.1"/>
</dbReference>
<feature type="chain" id="PRO_5011222578" description="Haem-binding uptake Tiki superfamily ChaN domain-containing protein" evidence="1">
    <location>
        <begin position="18"/>
        <end position="272"/>
    </location>
</feature>
<dbReference type="AlphaFoldDB" id="A0A212AJW1"/>
<gene>
    <name evidence="4" type="ORF">CDV52_17215</name>
    <name evidence="3" type="ORF">CDV53_20965</name>
</gene>
<proteinExistence type="predicted"/>
<accession>A0A212AJW1</accession>
<name>A0A212AJW1_9RHOB</name>
<dbReference type="Gene3D" id="3.40.50.11550">
    <property type="match status" value="1"/>
</dbReference>
<keyword evidence="6" id="KW-1185">Reference proteome</keyword>
<evidence type="ECO:0000313" key="4">
    <source>
        <dbReference type="EMBL" id="OWJ81706.1"/>
    </source>
</evidence>
<dbReference type="InterPro" id="IPR007314">
    <property type="entry name" value="Cofac_haem-bd_dom"/>
</dbReference>
<organism evidence="4 5">
    <name type="scientific">Haematobacter missouriensis</name>
    <dbReference type="NCBI Taxonomy" id="366616"/>
    <lineage>
        <taxon>Bacteria</taxon>
        <taxon>Pseudomonadati</taxon>
        <taxon>Pseudomonadota</taxon>
        <taxon>Alphaproteobacteria</taxon>
        <taxon>Rhodobacterales</taxon>
        <taxon>Paracoccaceae</taxon>
        <taxon>Haematobacter</taxon>
    </lineage>
</organism>
<feature type="domain" description="Haem-binding uptake Tiki superfamily ChaN" evidence="2">
    <location>
        <begin position="31"/>
        <end position="220"/>
    </location>
</feature>
<evidence type="ECO:0000313" key="6">
    <source>
        <dbReference type="Proteomes" id="UP000214673"/>
    </source>
</evidence>
<sequence length="272" mass="28939">MKWLAPVVLAPVFFAAAAPVAADAVSPARLDDLPSADVVLLGEVHDNPRHHENQARAVAALKPKALVFEMLTPAQADRISPEARRSSDALALTTGWDTSGWPDISLYWPIFAAAPAAAILGAGVARDDMVGLKEKGPAALFGPEANRFALDRPLPAEVQQAAEEDQRLAHCDLLPDHLLPMMVDAQRLRDAALARATLRALEDHGPPVVVIAGSGHVREGAVPAMLRTAVPDLRVISVGQVEEGAAAQQPFDLWIVTPPEPRDDPCAALRKP</sequence>
<evidence type="ECO:0000313" key="3">
    <source>
        <dbReference type="EMBL" id="OWJ70227.1"/>
    </source>
</evidence>
<dbReference type="SUPFAM" id="SSF159501">
    <property type="entry name" value="EreA/ChaN-like"/>
    <property type="match status" value="1"/>
</dbReference>
<keyword evidence="1" id="KW-0732">Signal</keyword>
<dbReference type="CDD" id="cd14727">
    <property type="entry name" value="ChanN-like"/>
    <property type="match status" value="1"/>
</dbReference>